<protein>
    <submittedName>
        <fullName evidence="5">Spore germination protein</fullName>
    </submittedName>
</protein>
<evidence type="ECO:0000256" key="1">
    <source>
        <dbReference type="ARBA" id="ARBA00005278"/>
    </source>
</evidence>
<comment type="caution">
    <text evidence="5">The sequence shown here is derived from an EMBL/GenBank/DDBJ whole genome shotgun (WGS) entry which is preliminary data.</text>
</comment>
<dbReference type="OrthoDB" id="1726708at2"/>
<reference evidence="5 6" key="1">
    <citation type="submission" date="2019-10" db="EMBL/GenBank/DDBJ databases">
        <title>Whole-genome sequence of the extremophile Heliorestis acidaminivorans DSM 24790.</title>
        <authorList>
            <person name="Kyndt J.A."/>
            <person name="Meyer T.E."/>
        </authorList>
    </citation>
    <scope>NUCLEOTIDE SEQUENCE [LARGE SCALE GENOMIC DNA]</scope>
    <source>
        <strain evidence="5 6">DSM 24790</strain>
    </source>
</reference>
<organism evidence="5 6">
    <name type="scientific">Heliorestis acidaminivorans</name>
    <dbReference type="NCBI Taxonomy" id="553427"/>
    <lineage>
        <taxon>Bacteria</taxon>
        <taxon>Bacillati</taxon>
        <taxon>Bacillota</taxon>
        <taxon>Clostridia</taxon>
        <taxon>Eubacteriales</taxon>
        <taxon>Heliobacteriaceae</taxon>
        <taxon>Heliorestis</taxon>
    </lineage>
</organism>
<keyword evidence="6" id="KW-1185">Reference proteome</keyword>
<keyword evidence="4" id="KW-0812">Transmembrane</keyword>
<sequence>MDLSWVKWKKLLSVKKPYIDKSFSLPPPPKKGKSTLEEEVDLLSLYEPKQQPTPYPDTKNQAETPEDYIPTNLSEVEQWLDKEFLLSLNDDIILRPLSIGLPKTLPALLVYFQSQVNNEHLSAMVIHPMTMELTPPAPIPEAPTLLELLAKKVTSAPGEYVILQDKKTIVERLINGHIVLFVEGQSEAIVIEGIEVPGRSVSTPIIESTARGPQEGFVEDLDTNIGLVRARLRTSRLVCEIRVVGRMARTRYCLLYVAGLTNPAMVEEMRKRIQSIDVDTVHDMGLFEQYIEDQSNSLFPQHLITERPDRVSSALADGSMAVFLDRSPFGLVAPISIWTFIHSPEDMYLRNPFGSFARFLRIMSLILTLFAPALYIAVTSYHPEMLPTELMLATAGAREQVPFPVFIEVLFLEFSLELIREASLRVPQQIGPTIGIVGAIIIGSAAVEAGIVSPILVVVMAITALASFSIPAYTFFYSIRILRLLFLASAAALGLYGLAIVTLIVAFHLAGVKSLGVPLLSPLTPSRTVADDLIFRGPILRQKKRPLYIRPLDTIRQNPSRPPRSRMKKQKLRRTL</sequence>
<feature type="transmembrane region" description="Helical" evidence="4">
    <location>
        <begin position="431"/>
        <end position="449"/>
    </location>
</feature>
<dbReference type="PANTHER" id="PTHR22550:SF5">
    <property type="entry name" value="LEUCINE ZIPPER PROTEIN 4"/>
    <property type="match status" value="1"/>
</dbReference>
<dbReference type="AlphaFoldDB" id="A0A6I0FAN0"/>
<feature type="transmembrane region" description="Helical" evidence="4">
    <location>
        <begin position="484"/>
        <end position="510"/>
    </location>
</feature>
<dbReference type="PANTHER" id="PTHR22550">
    <property type="entry name" value="SPORE GERMINATION PROTEIN"/>
    <property type="match status" value="1"/>
</dbReference>
<name>A0A6I0FAN0_9FIRM</name>
<evidence type="ECO:0000256" key="4">
    <source>
        <dbReference type="SAM" id="Phobius"/>
    </source>
</evidence>
<feature type="transmembrane region" description="Helical" evidence="4">
    <location>
        <begin position="359"/>
        <end position="381"/>
    </location>
</feature>
<accession>A0A6I0FAN0</accession>
<dbReference type="Pfam" id="PF03323">
    <property type="entry name" value="GerA"/>
    <property type="match status" value="1"/>
</dbReference>
<feature type="transmembrane region" description="Helical" evidence="4">
    <location>
        <begin position="455"/>
        <end position="477"/>
    </location>
</feature>
<comment type="similarity">
    <text evidence="1">Belongs to the GerABKA family.</text>
</comment>
<dbReference type="GO" id="GO:0016020">
    <property type="term" value="C:membrane"/>
    <property type="evidence" value="ECO:0007669"/>
    <property type="project" value="InterPro"/>
</dbReference>
<dbReference type="InterPro" id="IPR004995">
    <property type="entry name" value="Spore_Ger"/>
</dbReference>
<dbReference type="InterPro" id="IPR050768">
    <property type="entry name" value="UPF0353/GerABKA_families"/>
</dbReference>
<evidence type="ECO:0000313" key="5">
    <source>
        <dbReference type="EMBL" id="KAB2954548.1"/>
    </source>
</evidence>
<dbReference type="PIRSF" id="PIRSF005690">
    <property type="entry name" value="GerBA"/>
    <property type="match status" value="1"/>
</dbReference>
<keyword evidence="2 4" id="KW-0472">Membrane</keyword>
<dbReference type="Proteomes" id="UP000468766">
    <property type="component" value="Unassembled WGS sequence"/>
</dbReference>
<dbReference type="EMBL" id="WBXO01000001">
    <property type="protein sequence ID" value="KAB2954548.1"/>
    <property type="molecule type" value="Genomic_DNA"/>
</dbReference>
<proteinExistence type="inferred from homology"/>
<gene>
    <name evidence="5" type="ORF">F9B85_02410</name>
</gene>
<evidence type="ECO:0000256" key="3">
    <source>
        <dbReference type="SAM" id="MobiDB-lite"/>
    </source>
</evidence>
<evidence type="ECO:0000256" key="2">
    <source>
        <dbReference type="ARBA" id="ARBA00023136"/>
    </source>
</evidence>
<feature type="region of interest" description="Disordered" evidence="3">
    <location>
        <begin position="46"/>
        <end position="65"/>
    </location>
</feature>
<keyword evidence="4" id="KW-1133">Transmembrane helix</keyword>
<evidence type="ECO:0000313" key="6">
    <source>
        <dbReference type="Proteomes" id="UP000468766"/>
    </source>
</evidence>
<dbReference type="GO" id="GO:0009847">
    <property type="term" value="P:spore germination"/>
    <property type="evidence" value="ECO:0007669"/>
    <property type="project" value="InterPro"/>
</dbReference>